<keyword evidence="6 7" id="KW-0472">Membrane</keyword>
<evidence type="ECO:0000256" key="6">
    <source>
        <dbReference type="ARBA" id="ARBA00023136"/>
    </source>
</evidence>
<evidence type="ECO:0000256" key="5">
    <source>
        <dbReference type="ARBA" id="ARBA00022989"/>
    </source>
</evidence>
<protein>
    <submittedName>
        <fullName evidence="9">DMT family transporter</fullName>
    </submittedName>
</protein>
<reference evidence="9 10" key="1">
    <citation type="submission" date="2020-11" db="EMBL/GenBank/DDBJ databases">
        <title>Fusibacter basophilias sp. nov.</title>
        <authorList>
            <person name="Qiu D."/>
        </authorList>
    </citation>
    <scope>NUCLEOTIDE SEQUENCE [LARGE SCALE GENOMIC DNA]</scope>
    <source>
        <strain evidence="9 10">Q10-2</strain>
    </source>
</reference>
<evidence type="ECO:0000313" key="10">
    <source>
        <dbReference type="Proteomes" id="UP000614200"/>
    </source>
</evidence>
<keyword evidence="5 7" id="KW-1133">Transmembrane helix</keyword>
<feature type="transmembrane region" description="Helical" evidence="7">
    <location>
        <begin position="190"/>
        <end position="210"/>
    </location>
</feature>
<gene>
    <name evidence="9" type="ORF">ISU02_05000</name>
</gene>
<dbReference type="Proteomes" id="UP000614200">
    <property type="component" value="Unassembled WGS sequence"/>
</dbReference>
<dbReference type="PANTHER" id="PTHR32322:SF18">
    <property type="entry name" value="S-ADENOSYLMETHIONINE_S-ADENOSYLHOMOCYSTEINE TRANSPORTER"/>
    <property type="match status" value="1"/>
</dbReference>
<evidence type="ECO:0000259" key="8">
    <source>
        <dbReference type="Pfam" id="PF00892"/>
    </source>
</evidence>
<dbReference type="EMBL" id="JADKNH010000002">
    <property type="protein sequence ID" value="MBF4692461.1"/>
    <property type="molecule type" value="Genomic_DNA"/>
</dbReference>
<feature type="domain" description="EamA" evidence="8">
    <location>
        <begin position="6"/>
        <end position="139"/>
    </location>
</feature>
<feature type="domain" description="EamA" evidence="8">
    <location>
        <begin position="153"/>
        <end position="296"/>
    </location>
</feature>
<dbReference type="Pfam" id="PF00892">
    <property type="entry name" value="EamA"/>
    <property type="match status" value="2"/>
</dbReference>
<name>A0ABR9ZR56_9FIRM</name>
<dbReference type="RefSeq" id="WP_194700688.1">
    <property type="nucleotide sequence ID" value="NZ_JADKNH010000002.1"/>
</dbReference>
<evidence type="ECO:0000256" key="2">
    <source>
        <dbReference type="ARBA" id="ARBA00007362"/>
    </source>
</evidence>
<dbReference type="InterPro" id="IPR050638">
    <property type="entry name" value="AA-Vitamin_Transporters"/>
</dbReference>
<comment type="subcellular location">
    <subcellularLocation>
        <location evidence="1">Cell membrane</location>
        <topology evidence="1">Multi-pass membrane protein</topology>
    </subcellularLocation>
</comment>
<feature type="transmembrane region" description="Helical" evidence="7">
    <location>
        <begin position="149"/>
        <end position="170"/>
    </location>
</feature>
<dbReference type="InterPro" id="IPR000620">
    <property type="entry name" value="EamA_dom"/>
</dbReference>
<accession>A0ABR9ZR56</accession>
<feature type="transmembrane region" description="Helical" evidence="7">
    <location>
        <begin position="66"/>
        <end position="86"/>
    </location>
</feature>
<dbReference type="Gene3D" id="1.10.3730.20">
    <property type="match status" value="2"/>
</dbReference>
<keyword evidence="4 7" id="KW-0812">Transmembrane</keyword>
<feature type="transmembrane region" description="Helical" evidence="7">
    <location>
        <begin position="124"/>
        <end position="143"/>
    </location>
</feature>
<comment type="similarity">
    <text evidence="2">Belongs to the EamA transporter family.</text>
</comment>
<feature type="transmembrane region" description="Helical" evidence="7">
    <location>
        <begin position="34"/>
        <end position="54"/>
    </location>
</feature>
<feature type="transmembrane region" description="Helical" evidence="7">
    <location>
        <begin position="98"/>
        <end position="117"/>
    </location>
</feature>
<dbReference type="InterPro" id="IPR037185">
    <property type="entry name" value="EmrE-like"/>
</dbReference>
<feature type="transmembrane region" description="Helical" evidence="7">
    <location>
        <begin position="222"/>
        <end position="243"/>
    </location>
</feature>
<evidence type="ECO:0000256" key="3">
    <source>
        <dbReference type="ARBA" id="ARBA00022475"/>
    </source>
</evidence>
<evidence type="ECO:0000313" key="9">
    <source>
        <dbReference type="EMBL" id="MBF4692461.1"/>
    </source>
</evidence>
<feature type="transmembrane region" description="Helical" evidence="7">
    <location>
        <begin position="280"/>
        <end position="298"/>
    </location>
</feature>
<proteinExistence type="inferred from homology"/>
<feature type="transmembrane region" description="Helical" evidence="7">
    <location>
        <begin position="7"/>
        <end position="28"/>
    </location>
</feature>
<keyword evidence="3" id="KW-1003">Cell membrane</keyword>
<evidence type="ECO:0000256" key="7">
    <source>
        <dbReference type="SAM" id="Phobius"/>
    </source>
</evidence>
<dbReference type="PANTHER" id="PTHR32322">
    <property type="entry name" value="INNER MEMBRANE TRANSPORTER"/>
    <property type="match status" value="1"/>
</dbReference>
<keyword evidence="10" id="KW-1185">Reference proteome</keyword>
<organism evidence="9 10">
    <name type="scientific">Fusibacter ferrireducens</name>
    <dbReference type="NCBI Taxonomy" id="2785058"/>
    <lineage>
        <taxon>Bacteria</taxon>
        <taxon>Bacillati</taxon>
        <taxon>Bacillota</taxon>
        <taxon>Clostridia</taxon>
        <taxon>Eubacteriales</taxon>
        <taxon>Eubacteriales Family XII. Incertae Sedis</taxon>
        <taxon>Fusibacter</taxon>
    </lineage>
</organism>
<sequence length="311" mass="33843">MEKFKGRFYLAVGFIFAGTAVIAARFVSGFLGPFTITAVSLLAALVILVPFNYLKIQAALKLMKKTDWLMISLQAFFGIFLFRAFLLFGLQKISSTEAGVLIGTAPILTSILAYTLLKEKVTLRTIIGILCAVLGIILLQGAHFSNFTLSQSIGTILVLGAAACESLFNILSRFHSLNKATGNMDRMPPVVQSLLVSAIAFIFCLLPALAEHPVSSLIALDWIGWLSLLWYGLFVTILSYVLWYAGIKRCTAHTAAAFSGLMPFTSMILSHWVLSESITSLQWIGGGLVILGVIIIGISQSYESETPEFQT</sequence>
<evidence type="ECO:0000256" key="4">
    <source>
        <dbReference type="ARBA" id="ARBA00022692"/>
    </source>
</evidence>
<feature type="transmembrane region" description="Helical" evidence="7">
    <location>
        <begin position="255"/>
        <end position="274"/>
    </location>
</feature>
<evidence type="ECO:0000256" key="1">
    <source>
        <dbReference type="ARBA" id="ARBA00004651"/>
    </source>
</evidence>
<dbReference type="SUPFAM" id="SSF103481">
    <property type="entry name" value="Multidrug resistance efflux transporter EmrE"/>
    <property type="match status" value="2"/>
</dbReference>
<comment type="caution">
    <text evidence="9">The sequence shown here is derived from an EMBL/GenBank/DDBJ whole genome shotgun (WGS) entry which is preliminary data.</text>
</comment>